<dbReference type="SUPFAM" id="SSF51556">
    <property type="entry name" value="Metallo-dependent hydrolases"/>
    <property type="match status" value="1"/>
</dbReference>
<feature type="binding site" evidence="8">
    <location>
        <position position="195"/>
    </location>
    <ligand>
        <name>4-imidazolone-5-propanoate</name>
        <dbReference type="ChEBI" id="CHEBI:77893"/>
    </ligand>
</feature>
<evidence type="ECO:0000256" key="7">
    <source>
        <dbReference type="ARBA" id="ARBA00023004"/>
    </source>
</evidence>
<dbReference type="PANTHER" id="PTHR42752">
    <property type="entry name" value="IMIDAZOLONEPROPIONASE"/>
    <property type="match status" value="1"/>
</dbReference>
<dbReference type="HAMAP" id="MF_00372">
    <property type="entry name" value="HutI"/>
    <property type="match status" value="1"/>
</dbReference>
<feature type="binding site" evidence="8">
    <location>
        <position position="263"/>
    </location>
    <ligand>
        <name>4-imidazolone-5-propanoate</name>
        <dbReference type="ChEBI" id="CHEBI:77893"/>
    </ligand>
</feature>
<feature type="domain" description="Amidohydrolase-related" evidence="9">
    <location>
        <begin position="299"/>
        <end position="423"/>
    </location>
</feature>
<comment type="subcellular location">
    <subcellularLocation>
        <location evidence="8">Cytoplasm</location>
    </subcellularLocation>
</comment>
<dbReference type="SUPFAM" id="SSF51338">
    <property type="entry name" value="Composite domain of metallo-dependent hydrolases"/>
    <property type="match status" value="1"/>
</dbReference>
<feature type="binding site" evidence="8">
    <location>
        <position position="162"/>
    </location>
    <ligand>
        <name>N-formimidoyl-L-glutamate</name>
        <dbReference type="ChEBI" id="CHEBI:58928"/>
    </ligand>
</feature>
<dbReference type="AlphaFoldDB" id="A0A9E2F229"/>
<dbReference type="PANTHER" id="PTHR42752:SF1">
    <property type="entry name" value="IMIDAZOLONEPROPIONASE-RELATED"/>
    <property type="match status" value="1"/>
</dbReference>
<evidence type="ECO:0000256" key="5">
    <source>
        <dbReference type="ARBA" id="ARBA00022808"/>
    </source>
</evidence>
<feature type="binding site" evidence="8">
    <location>
        <position position="99"/>
    </location>
    <ligand>
        <name>4-imidazolone-5-propanoate</name>
        <dbReference type="ChEBI" id="CHEBI:77893"/>
    </ligand>
</feature>
<evidence type="ECO:0000256" key="3">
    <source>
        <dbReference type="ARBA" id="ARBA00022723"/>
    </source>
</evidence>
<feature type="binding site" evidence="8">
    <location>
        <position position="337"/>
    </location>
    <ligand>
        <name>N-formimidoyl-L-glutamate</name>
        <dbReference type="ChEBI" id="CHEBI:58928"/>
    </ligand>
</feature>
<dbReference type="EC" id="3.5.2.7" evidence="1 8"/>
<evidence type="ECO:0000256" key="2">
    <source>
        <dbReference type="ARBA" id="ARBA00022490"/>
    </source>
</evidence>
<evidence type="ECO:0000259" key="10">
    <source>
        <dbReference type="Pfam" id="PF07969"/>
    </source>
</evidence>
<dbReference type="GO" id="GO:0005506">
    <property type="term" value="F:iron ion binding"/>
    <property type="evidence" value="ECO:0007669"/>
    <property type="project" value="UniProtKB-UniRule"/>
</dbReference>
<dbReference type="GO" id="GO:0050480">
    <property type="term" value="F:imidazolonepropionase activity"/>
    <property type="evidence" value="ECO:0007669"/>
    <property type="project" value="UniProtKB-UniRule"/>
</dbReference>
<dbReference type="InterPro" id="IPR032466">
    <property type="entry name" value="Metal_Hydrolase"/>
</dbReference>
<feature type="binding site" evidence="8">
    <location>
        <position position="90"/>
    </location>
    <ligand>
        <name>Fe(3+)</name>
        <dbReference type="ChEBI" id="CHEBI:29034"/>
    </ligand>
</feature>
<keyword evidence="4 8" id="KW-0378">Hydrolase</keyword>
<feature type="binding site" evidence="8">
    <location>
        <position position="339"/>
    </location>
    <ligand>
        <name>N-formimidoyl-L-glutamate</name>
        <dbReference type="ChEBI" id="CHEBI:58928"/>
    </ligand>
</feature>
<keyword evidence="5 8" id="KW-0369">Histidine metabolism</keyword>
<evidence type="ECO:0000313" key="12">
    <source>
        <dbReference type="Proteomes" id="UP000811545"/>
    </source>
</evidence>
<feature type="domain" description="Amidohydrolase 3" evidence="10">
    <location>
        <begin position="73"/>
        <end position="109"/>
    </location>
</feature>
<comment type="caution">
    <text evidence="11">The sequence shown here is derived from an EMBL/GenBank/DDBJ whole genome shotgun (WGS) entry which is preliminary data.</text>
</comment>
<feature type="binding site" evidence="8">
    <location>
        <position position="92"/>
    </location>
    <ligand>
        <name>Zn(2+)</name>
        <dbReference type="ChEBI" id="CHEBI:29105"/>
    </ligand>
</feature>
<comment type="catalytic activity">
    <reaction evidence="8">
        <text>4-imidazolone-5-propanoate + H2O = N-formimidoyl-L-glutamate</text>
        <dbReference type="Rhea" id="RHEA:23660"/>
        <dbReference type="ChEBI" id="CHEBI:15377"/>
        <dbReference type="ChEBI" id="CHEBI:58928"/>
        <dbReference type="ChEBI" id="CHEBI:77893"/>
        <dbReference type="EC" id="3.5.2.7"/>
    </reaction>
</comment>
<comment type="function">
    <text evidence="8">Catalyzes the hydrolytic cleavage of the carbon-nitrogen bond in imidazolone-5-propanoate to yield N-formimidoyl-L-glutamate. It is the third step in the universal histidine degradation pathway.</text>
</comment>
<dbReference type="Gene3D" id="2.30.40.10">
    <property type="entry name" value="Urease, subunit C, domain 1"/>
    <property type="match status" value="1"/>
</dbReference>
<sequence>MINCDLIIKNISQLITPVLNNNSGNQIENTLVKNCHGGAYLKIISPAEVGIKKGKIVYAGSPWDNLQVKNEGKIIDARGLIALPAFVDPHTHLIFSGYRAEEFHLRLQGTTYLEILRRGGGILSTVKKVRDSSFEELYQDSKNHLLTLVENGTTTIEVKSGYGLDLENEVKMLEVTRALNNEGIARFIPTFMGLHAVPSEYQGKTREYVEYMTDEVLPIIAEKKLAHFVDVFVEKGVFSPEEALPFLEKSLKLGFKIRLHADEFSDIGAIPLACRVGAVTAEHLLTTSDASLLAMAKNKVMAILLPGTIFSLGLEGFPFFNRFQKAGLKVALGTDFNPGTSMTESMEFIISLAVTRLKMPLEDAIVASTLHGATSLGLEDITGSLETGKSADLIFLNLPNYQHLGYRQGISHVKAVFFAGKLVSTGYTKLGKYNF</sequence>
<dbReference type="GO" id="GO:0008270">
    <property type="term" value="F:zinc ion binding"/>
    <property type="evidence" value="ECO:0007669"/>
    <property type="project" value="UniProtKB-UniRule"/>
</dbReference>
<evidence type="ECO:0000256" key="6">
    <source>
        <dbReference type="ARBA" id="ARBA00022833"/>
    </source>
</evidence>
<name>A0A9E2F229_PSYF1</name>
<gene>
    <name evidence="8 11" type="primary">hutI</name>
    <name evidence="11" type="ORF">DDT42_01127</name>
</gene>
<feature type="binding site" evidence="8">
    <location>
        <position position="260"/>
    </location>
    <ligand>
        <name>Zn(2+)</name>
        <dbReference type="ChEBI" id="CHEBI:29105"/>
    </ligand>
</feature>
<keyword evidence="3 8" id="KW-0479">Metal-binding</keyword>
<dbReference type="Proteomes" id="UP000811545">
    <property type="component" value="Unassembled WGS sequence"/>
</dbReference>
<organism evidence="11 12">
    <name type="scientific">Psychracetigena formicireducens</name>
    <dbReference type="NCBI Taxonomy" id="2986056"/>
    <lineage>
        <taxon>Bacteria</taxon>
        <taxon>Bacillati</taxon>
        <taxon>Candidatus Lithacetigenota</taxon>
        <taxon>Candidatus Psychracetigena</taxon>
    </lineage>
</organism>
<dbReference type="InterPro" id="IPR006680">
    <property type="entry name" value="Amidohydro-rel"/>
</dbReference>
<keyword evidence="2 8" id="KW-0963">Cytoplasm</keyword>
<dbReference type="GO" id="GO:0019556">
    <property type="term" value="P:L-histidine catabolic process to glutamate and formamide"/>
    <property type="evidence" value="ECO:0007669"/>
    <property type="project" value="UniProtKB-UniRule"/>
</dbReference>
<comment type="cofactor">
    <cofactor evidence="8">
        <name>Zn(2+)</name>
        <dbReference type="ChEBI" id="CHEBI:29105"/>
    </cofactor>
    <cofactor evidence="8">
        <name>Fe(3+)</name>
        <dbReference type="ChEBI" id="CHEBI:29034"/>
    </cofactor>
    <text evidence="8">Binds 1 zinc or iron ion per subunit.</text>
</comment>
<dbReference type="Pfam" id="PF07969">
    <property type="entry name" value="Amidohydro_3"/>
    <property type="match status" value="1"/>
</dbReference>
<dbReference type="Pfam" id="PF01979">
    <property type="entry name" value="Amidohydro_1"/>
    <property type="match status" value="1"/>
</dbReference>
<feature type="binding site" evidence="8">
    <location>
        <position position="92"/>
    </location>
    <ligand>
        <name>Fe(3+)</name>
        <dbReference type="ChEBI" id="CHEBI:29034"/>
    </ligand>
</feature>
<dbReference type="NCBIfam" id="TIGR01224">
    <property type="entry name" value="hutI"/>
    <property type="match status" value="1"/>
</dbReference>
<dbReference type="Gene3D" id="3.20.20.140">
    <property type="entry name" value="Metal-dependent hydrolases"/>
    <property type="match status" value="1"/>
</dbReference>
<dbReference type="EMBL" id="QLTW01000067">
    <property type="protein sequence ID" value="MBT9145257.1"/>
    <property type="molecule type" value="Genomic_DNA"/>
</dbReference>
<dbReference type="InterPro" id="IPR005920">
    <property type="entry name" value="HutI"/>
</dbReference>
<evidence type="ECO:0000256" key="4">
    <source>
        <dbReference type="ARBA" id="ARBA00022801"/>
    </source>
</evidence>
<dbReference type="InterPro" id="IPR011059">
    <property type="entry name" value="Metal-dep_hydrolase_composite"/>
</dbReference>
<reference evidence="11 12" key="1">
    <citation type="journal article" date="2021" name="bioRxiv">
        <title>Unique metabolic strategies in Hadean analogues reveal hints for primordial physiology.</title>
        <authorList>
            <person name="Nobu M.K."/>
            <person name="Nakai R."/>
            <person name="Tamazawa S."/>
            <person name="Mori H."/>
            <person name="Toyoda A."/>
            <person name="Ijiri A."/>
            <person name="Suzuki S."/>
            <person name="Kurokawa K."/>
            <person name="Kamagata Y."/>
            <person name="Tamaki H."/>
        </authorList>
    </citation>
    <scope>NUCLEOTIDE SEQUENCE [LARGE SCALE GENOMIC DNA]</scope>
    <source>
        <strain evidence="11">BS525</strain>
    </source>
</reference>
<protein>
    <recommendedName>
        <fullName evidence="1 8">Imidazolonepropionase</fullName>
        <ecNumber evidence="1 8">3.5.2.7</ecNumber>
    </recommendedName>
    <alternativeName>
        <fullName evidence="8">Imidazolone-5-propionate hydrolase</fullName>
    </alternativeName>
</protein>
<proteinExistence type="inferred from homology"/>
<dbReference type="GO" id="GO:0005737">
    <property type="term" value="C:cytoplasm"/>
    <property type="evidence" value="ECO:0007669"/>
    <property type="project" value="UniProtKB-SubCell"/>
</dbReference>
<dbReference type="InterPro" id="IPR013108">
    <property type="entry name" value="Amidohydro_3"/>
</dbReference>
<comment type="similarity">
    <text evidence="8">Belongs to the metallo-dependent hydrolases superfamily. HutI family.</text>
</comment>
<keyword evidence="6 8" id="KW-0862">Zinc</keyword>
<keyword evidence="7 8" id="KW-0408">Iron</keyword>
<evidence type="ECO:0000259" key="9">
    <source>
        <dbReference type="Pfam" id="PF01979"/>
    </source>
</evidence>
<evidence type="ECO:0000256" key="1">
    <source>
        <dbReference type="ARBA" id="ARBA00012864"/>
    </source>
</evidence>
<feature type="binding site" evidence="8">
    <location>
        <position position="340"/>
    </location>
    <ligand>
        <name>4-imidazolone-5-propanoate</name>
        <dbReference type="ChEBI" id="CHEBI:77893"/>
    </ligand>
</feature>
<evidence type="ECO:0000256" key="8">
    <source>
        <dbReference type="HAMAP-Rule" id="MF_00372"/>
    </source>
</evidence>
<accession>A0A9E2F229</accession>
<comment type="pathway">
    <text evidence="8">Amino-acid degradation; L-histidine degradation into L-glutamate; N-formimidoyl-L-glutamate from L-histidine: step 3/3.</text>
</comment>
<feature type="binding site" evidence="8">
    <location>
        <position position="335"/>
    </location>
    <ligand>
        <name>Zn(2+)</name>
        <dbReference type="ChEBI" id="CHEBI:29105"/>
    </ligand>
</feature>
<feature type="binding site" evidence="8">
    <location>
        <position position="335"/>
    </location>
    <ligand>
        <name>Fe(3+)</name>
        <dbReference type="ChEBI" id="CHEBI:29034"/>
    </ligand>
</feature>
<feature type="binding site" evidence="8">
    <location>
        <position position="162"/>
    </location>
    <ligand>
        <name>4-imidazolone-5-propanoate</name>
        <dbReference type="ChEBI" id="CHEBI:77893"/>
    </ligand>
</feature>
<feature type="binding site" evidence="8">
    <location>
        <position position="90"/>
    </location>
    <ligand>
        <name>Zn(2+)</name>
        <dbReference type="ChEBI" id="CHEBI:29105"/>
    </ligand>
</feature>
<feature type="binding site" evidence="8">
    <location>
        <position position="260"/>
    </location>
    <ligand>
        <name>Fe(3+)</name>
        <dbReference type="ChEBI" id="CHEBI:29034"/>
    </ligand>
</feature>
<evidence type="ECO:0000313" key="11">
    <source>
        <dbReference type="EMBL" id="MBT9145257.1"/>
    </source>
</evidence>